<sequence>MTTLDVFRTPGSVAVVGATENPAKWGHWLARGAVAGEHRRRVHLVNKRGGQVLGRPAHPGLDALPEVPDLVAFAVPAPALAADVARAVALGVPGLLAITAGVEDEAAIADMIAASRTRLVGPNCLGLYDAPGELELAWGRFTPGALAIVSQSGQLGLELAGMAADAGIGVSRFVSVGSQLDVCAAELLADLAGHEATRVVALYLESFGDGERLLDALDLLRAAGKPVLLLTVGASGAARRAARSHTGSMTSALDVVDAACRTVGAVRVDTPAQLVDAAQVLARSAPVRGSRVAIVADSGGQGAVAADTAARLGLSVTEFPPEVRRELSKLLPAHAAVANPVDLAGAGEEDITTYASTPAVLADHEVADAVVLSGYFGSYGRDIPEHQAAESEVARAIGATATAHATPVVVHSMAQHTETIRQLRFSGVPTFSDIESALRAVTTARRFGQTPLPRARRQPAPKGLVPPREPGSGYRAARRLLADAGVPFPPAAEIAPGTLDPRGALRSLSAPVVLKADWLEHKSEQGGVVTGIQDPAALVAAYDDMVARLGPHRYVVEEMDRRADVVEMIVGARRDPSFGPVVMVGAGGVQAELTQDLALALTPCSPSTAHELIRRLRSWPLLDGWRGSRPVDVDALAAVVVAVSEVIAGRGDIAEIEINPVRVSPEGALAVDALVIPAPLDKAG</sequence>
<dbReference type="PANTHER" id="PTHR42793:SF1">
    <property type="entry name" value="PEPTIDYL-LYSINE N-ACETYLTRANSFERASE PATZ"/>
    <property type="match status" value="1"/>
</dbReference>
<dbReference type="InterPro" id="IPR016102">
    <property type="entry name" value="Succinyl-CoA_synth-like"/>
</dbReference>
<dbReference type="InterPro" id="IPR036291">
    <property type="entry name" value="NAD(P)-bd_dom_sf"/>
</dbReference>
<dbReference type="Proteomes" id="UP000283128">
    <property type="component" value="Unassembled WGS sequence"/>
</dbReference>
<dbReference type="SUPFAM" id="SSF56059">
    <property type="entry name" value="Glutathione synthetase ATP-binding domain-like"/>
    <property type="match status" value="1"/>
</dbReference>
<dbReference type="AlphaFoldDB" id="A0A3S3UBB5"/>
<dbReference type="GO" id="GO:0043758">
    <property type="term" value="F:acetate-CoA ligase (ADP-forming) activity"/>
    <property type="evidence" value="ECO:0007669"/>
    <property type="project" value="InterPro"/>
</dbReference>
<proteinExistence type="predicted"/>
<keyword evidence="4" id="KW-1185">Reference proteome</keyword>
<dbReference type="Gene3D" id="3.30.470.20">
    <property type="entry name" value="ATP-grasp fold, B domain"/>
    <property type="match status" value="1"/>
</dbReference>
<dbReference type="RefSeq" id="WP_127831200.1">
    <property type="nucleotide sequence ID" value="NZ_RZYA01000016.1"/>
</dbReference>
<accession>A0A3S3UBB5</accession>
<dbReference type="PANTHER" id="PTHR42793">
    <property type="entry name" value="COA BINDING DOMAIN CONTAINING PROTEIN"/>
    <property type="match status" value="1"/>
</dbReference>
<evidence type="ECO:0000313" key="4">
    <source>
        <dbReference type="Proteomes" id="UP000283128"/>
    </source>
</evidence>
<dbReference type="InterPro" id="IPR043938">
    <property type="entry name" value="Ligase_CoA_dom"/>
</dbReference>
<dbReference type="OrthoDB" id="190266at2"/>
<evidence type="ECO:0000313" key="3">
    <source>
        <dbReference type="EMBL" id="RVU19946.1"/>
    </source>
</evidence>
<dbReference type="InterPro" id="IPR032875">
    <property type="entry name" value="Succ_CoA_lig_flav_dom"/>
</dbReference>
<comment type="caution">
    <text evidence="3">The sequence shown here is derived from an EMBL/GenBank/DDBJ whole genome shotgun (WGS) entry which is preliminary data.</text>
</comment>
<dbReference type="SUPFAM" id="SSF51735">
    <property type="entry name" value="NAD(P)-binding Rossmann-fold domains"/>
    <property type="match status" value="1"/>
</dbReference>
<dbReference type="GO" id="GO:0005524">
    <property type="term" value="F:ATP binding"/>
    <property type="evidence" value="ECO:0007669"/>
    <property type="project" value="InterPro"/>
</dbReference>
<organism evidence="3 4">
    <name type="scientific">Streptomyces antnestii</name>
    <dbReference type="NCBI Taxonomy" id="2494256"/>
    <lineage>
        <taxon>Bacteria</taxon>
        <taxon>Bacillati</taxon>
        <taxon>Actinomycetota</taxon>
        <taxon>Actinomycetes</taxon>
        <taxon>Kitasatosporales</taxon>
        <taxon>Streptomycetaceae</taxon>
        <taxon>Streptomyces</taxon>
    </lineage>
</organism>
<protein>
    <submittedName>
        <fullName evidence="3">CoA-binding protein</fullName>
    </submittedName>
</protein>
<dbReference type="Gene3D" id="3.40.50.720">
    <property type="entry name" value="NAD(P)-binding Rossmann-like Domain"/>
    <property type="match status" value="1"/>
</dbReference>
<dbReference type="InterPro" id="IPR003781">
    <property type="entry name" value="CoA-bd"/>
</dbReference>
<reference evidence="3 4" key="1">
    <citation type="submission" date="2019-01" db="EMBL/GenBank/DDBJ databases">
        <title>Genome sequences of Streptomyces and Rhizobium isolates collected from root and soil.</title>
        <authorList>
            <person name="Chhettri S."/>
            <person name="Sevigny J.L."/>
            <person name="Sen A."/>
            <person name="Ennis N."/>
            <person name="Tisa L."/>
        </authorList>
    </citation>
    <scope>NUCLEOTIDE SEQUENCE [LARGE SCALE GENOMIC DNA]</scope>
    <source>
        <strain evidence="3 4">San01</strain>
    </source>
</reference>
<evidence type="ECO:0000256" key="1">
    <source>
        <dbReference type="SAM" id="MobiDB-lite"/>
    </source>
</evidence>
<dbReference type="Gene3D" id="3.30.1490.20">
    <property type="entry name" value="ATP-grasp fold, A domain"/>
    <property type="match status" value="1"/>
</dbReference>
<feature type="domain" description="CoA-binding" evidence="2">
    <location>
        <begin position="7"/>
        <end position="102"/>
    </location>
</feature>
<dbReference type="SUPFAM" id="SSF52210">
    <property type="entry name" value="Succinyl-CoA synthetase domains"/>
    <property type="match status" value="2"/>
</dbReference>
<dbReference type="Pfam" id="PF13607">
    <property type="entry name" value="Succ_CoA_lig"/>
    <property type="match status" value="1"/>
</dbReference>
<name>A0A3S3UBB5_9ACTN</name>
<dbReference type="Gene3D" id="3.40.50.261">
    <property type="entry name" value="Succinyl-CoA synthetase domains"/>
    <property type="match status" value="2"/>
</dbReference>
<evidence type="ECO:0000259" key="2">
    <source>
        <dbReference type="SMART" id="SM00881"/>
    </source>
</evidence>
<dbReference type="SMART" id="SM00881">
    <property type="entry name" value="CoA_binding"/>
    <property type="match status" value="1"/>
</dbReference>
<dbReference type="InterPro" id="IPR013815">
    <property type="entry name" value="ATP_grasp_subdomain_1"/>
</dbReference>
<feature type="region of interest" description="Disordered" evidence="1">
    <location>
        <begin position="452"/>
        <end position="471"/>
    </location>
</feature>
<dbReference type="EMBL" id="RZYA01000016">
    <property type="protein sequence ID" value="RVU19946.1"/>
    <property type="molecule type" value="Genomic_DNA"/>
</dbReference>
<dbReference type="Pfam" id="PF19045">
    <property type="entry name" value="Ligase_CoA_2"/>
    <property type="match status" value="1"/>
</dbReference>
<gene>
    <name evidence="3" type="ORF">EOT10_28465</name>
</gene>
<dbReference type="Pfam" id="PF13380">
    <property type="entry name" value="CoA_binding_2"/>
    <property type="match status" value="1"/>
</dbReference>
<dbReference type="Pfam" id="PF13549">
    <property type="entry name" value="ATP-grasp_5"/>
    <property type="match status" value="1"/>
</dbReference>